<dbReference type="PANTHER" id="PTHR35385">
    <property type="entry name" value="PROTEIN B, PUTATIVE-RELATED-RELATED"/>
    <property type="match status" value="1"/>
</dbReference>
<dbReference type="OrthoDB" id="6582261at2759"/>
<feature type="domain" description="SWIM-type" evidence="3">
    <location>
        <begin position="309"/>
        <end position="342"/>
    </location>
</feature>
<name>A0A6G0Y3W8_APHCR</name>
<protein>
    <submittedName>
        <fullName evidence="4">SWIM-type domain-containing protein</fullName>
    </submittedName>
</protein>
<dbReference type="PANTHER" id="PTHR35385:SF2">
    <property type="entry name" value="PROTEIN B, PUTATIVE-RELATED"/>
    <property type="match status" value="1"/>
</dbReference>
<accession>A0A6G0Y3W8</accession>
<dbReference type="AlphaFoldDB" id="A0A6G0Y3W8"/>
<keyword evidence="5" id="KW-1185">Reference proteome</keyword>
<comment type="caution">
    <text evidence="4">The sequence shown here is derived from an EMBL/GenBank/DDBJ whole genome shotgun (WGS) entry which is preliminary data.</text>
</comment>
<evidence type="ECO:0000313" key="4">
    <source>
        <dbReference type="EMBL" id="KAF0748899.1"/>
    </source>
</evidence>
<evidence type="ECO:0000259" key="3">
    <source>
        <dbReference type="PROSITE" id="PS50966"/>
    </source>
</evidence>
<keyword evidence="1" id="KW-0862">Zinc</keyword>
<reference evidence="4 5" key="1">
    <citation type="submission" date="2019-08" db="EMBL/GenBank/DDBJ databases">
        <title>Whole genome of Aphis craccivora.</title>
        <authorList>
            <person name="Voronova N.V."/>
            <person name="Shulinski R.S."/>
            <person name="Bandarenka Y.V."/>
            <person name="Zhorov D.G."/>
            <person name="Warner D."/>
        </authorList>
    </citation>
    <scope>NUCLEOTIDE SEQUENCE [LARGE SCALE GENOMIC DNA]</scope>
    <source>
        <strain evidence="4">180601</strain>
        <tissue evidence="4">Whole Body</tissue>
    </source>
</reference>
<keyword evidence="1" id="KW-0479">Metal-binding</keyword>
<evidence type="ECO:0000256" key="2">
    <source>
        <dbReference type="SAM" id="SignalP"/>
    </source>
</evidence>
<dbReference type="EMBL" id="VUJU01006305">
    <property type="protein sequence ID" value="KAF0748899.1"/>
    <property type="molecule type" value="Genomic_DNA"/>
</dbReference>
<dbReference type="InterPro" id="IPR007527">
    <property type="entry name" value="Znf_SWIM"/>
</dbReference>
<dbReference type="GO" id="GO:0008270">
    <property type="term" value="F:zinc ion binding"/>
    <property type="evidence" value="ECO:0007669"/>
    <property type="project" value="UniProtKB-KW"/>
</dbReference>
<organism evidence="4 5">
    <name type="scientific">Aphis craccivora</name>
    <name type="common">Cowpea aphid</name>
    <dbReference type="NCBI Taxonomy" id="307492"/>
    <lineage>
        <taxon>Eukaryota</taxon>
        <taxon>Metazoa</taxon>
        <taxon>Ecdysozoa</taxon>
        <taxon>Arthropoda</taxon>
        <taxon>Hexapoda</taxon>
        <taxon>Insecta</taxon>
        <taxon>Pterygota</taxon>
        <taxon>Neoptera</taxon>
        <taxon>Paraneoptera</taxon>
        <taxon>Hemiptera</taxon>
        <taxon>Sternorrhyncha</taxon>
        <taxon>Aphidomorpha</taxon>
        <taxon>Aphidoidea</taxon>
        <taxon>Aphididae</taxon>
        <taxon>Aphidini</taxon>
        <taxon>Aphis</taxon>
        <taxon>Aphis</taxon>
    </lineage>
</organism>
<dbReference type="Proteomes" id="UP000478052">
    <property type="component" value="Unassembled WGS sequence"/>
</dbReference>
<proteinExistence type="predicted"/>
<evidence type="ECO:0000256" key="1">
    <source>
        <dbReference type="PROSITE-ProRule" id="PRU00325"/>
    </source>
</evidence>
<keyword evidence="2" id="KW-0732">Signal</keyword>
<keyword evidence="1" id="KW-0863">Zinc-finger</keyword>
<evidence type="ECO:0000313" key="5">
    <source>
        <dbReference type="Proteomes" id="UP000478052"/>
    </source>
</evidence>
<feature type="signal peptide" evidence="2">
    <location>
        <begin position="1"/>
        <end position="25"/>
    </location>
</feature>
<feature type="chain" id="PRO_5026139057" evidence="2">
    <location>
        <begin position="26"/>
        <end position="527"/>
    </location>
</feature>
<gene>
    <name evidence="4" type="ORF">FWK35_00021301</name>
</gene>
<sequence>MHLVVWNVLNYWLMLIITQLNKGRALNYGDRSDKGLITVLNDKKQLYLEAGGRLEIEENPLCIAIVTPLMLRAHHDMPFSKNIVFVDSSGSCDQGGSCVTFFFGVSKVDGIPLGVVIHKYSTSENYIQAFNLLRKCLGETTFCGELQPLVFMKDDSIAERQALKVVFPKSKLLLSAFHLAKPCGDGYVKESTALKKMNDRYSEENANNKMNELCDNDNRLFTNHMCKLKIRMEEWAVCYRKNLQIHGQNTDNIVEASIRIFKDIVLERCKAFNAAALVDFVFDAHDLIVSQIDETSFNVTSSVDNNNRYTVFIKDDYEFCDCPAGQCGSFCKHICAVHLNGYATMNCPVLTTTDRIKLGFPAVGEEFDHNFFNKMNKEHEDHIIQENLNLTESKSEFISSMTEGNEVCTKMQKFQANMDNVKSLVEQNKNDKFVIKKFKNINNYLSRINSVEQLIEFSKYLYRKRHGKIIGTQPTSRSRRKSTITSGAKRIQAGRPSNIEANLQVKRKKKRCLAININENTPNAKTY</sequence>
<dbReference type="PROSITE" id="PS50966">
    <property type="entry name" value="ZF_SWIM"/>
    <property type="match status" value="1"/>
</dbReference>